<accession>A0A7J5PQE0</accession>
<organism evidence="1 2">
    <name type="scientific">Bacteroides xylanisolvens</name>
    <dbReference type="NCBI Taxonomy" id="371601"/>
    <lineage>
        <taxon>Bacteria</taxon>
        <taxon>Pseudomonadati</taxon>
        <taxon>Bacteroidota</taxon>
        <taxon>Bacteroidia</taxon>
        <taxon>Bacteroidales</taxon>
        <taxon>Bacteroidaceae</taxon>
        <taxon>Bacteroides</taxon>
    </lineage>
</organism>
<sequence>MRTTKDKTISPQQLKALHATFRSKGFDEEDRHDFISRFTEGRVSSTKKLTFNEARLMLERLNESDKKKKEREQMEAKNLLKSIFFLSFEIPFLNKGFSNDTEEEFEMNKAKLNVFARDKSASHKNVTEMSLSELKAFKRQLEAIAHNENKKYKNKKS</sequence>
<comment type="caution">
    <text evidence="1">The sequence shown here is derived from an EMBL/GenBank/DDBJ whole genome shotgun (WGS) entry which is preliminary data.</text>
</comment>
<evidence type="ECO:0000313" key="1">
    <source>
        <dbReference type="EMBL" id="KAB6142833.1"/>
    </source>
</evidence>
<dbReference type="EMBL" id="WDED01000042">
    <property type="protein sequence ID" value="KAB6142833.1"/>
    <property type="molecule type" value="Genomic_DNA"/>
</dbReference>
<proteinExistence type="predicted"/>
<protein>
    <submittedName>
        <fullName evidence="1">Uncharacterized protein</fullName>
    </submittedName>
</protein>
<dbReference type="AlphaFoldDB" id="A0A7J5PQE0"/>
<evidence type="ECO:0000313" key="2">
    <source>
        <dbReference type="Proteomes" id="UP000434604"/>
    </source>
</evidence>
<dbReference type="Proteomes" id="UP000434604">
    <property type="component" value="Unassembled WGS sequence"/>
</dbReference>
<gene>
    <name evidence="1" type="ORF">GA398_21250</name>
</gene>
<dbReference type="RefSeq" id="WP_151935421.1">
    <property type="nucleotide sequence ID" value="NZ_JAASHA010000001.1"/>
</dbReference>
<name>A0A7J5PQE0_9BACE</name>
<reference evidence="1 2" key="1">
    <citation type="journal article" date="2019" name="Nat. Med.">
        <title>A library of human gut bacterial isolates paired with longitudinal multiomics data enables mechanistic microbiome research.</title>
        <authorList>
            <person name="Poyet M."/>
            <person name="Groussin M."/>
            <person name="Gibbons S.M."/>
            <person name="Avila-Pacheco J."/>
            <person name="Jiang X."/>
            <person name="Kearney S.M."/>
            <person name="Perrotta A.R."/>
            <person name="Berdy B."/>
            <person name="Zhao S."/>
            <person name="Lieberman T.D."/>
            <person name="Swanson P.K."/>
            <person name="Smith M."/>
            <person name="Roesemann S."/>
            <person name="Alexander J.E."/>
            <person name="Rich S.A."/>
            <person name="Livny J."/>
            <person name="Vlamakis H."/>
            <person name="Clish C."/>
            <person name="Bullock K."/>
            <person name="Deik A."/>
            <person name="Scott J."/>
            <person name="Pierce K.A."/>
            <person name="Xavier R.J."/>
            <person name="Alm E.J."/>
        </authorList>
    </citation>
    <scope>NUCLEOTIDE SEQUENCE [LARGE SCALE GENOMIC DNA]</scope>
    <source>
        <strain evidence="1 2">BIOML-A58</strain>
    </source>
</reference>